<keyword evidence="1" id="KW-0145">Chemotaxis</keyword>
<dbReference type="GO" id="GO:0006935">
    <property type="term" value="P:chemotaxis"/>
    <property type="evidence" value="ECO:0007669"/>
    <property type="project" value="UniProtKB-KW"/>
</dbReference>
<dbReference type="Gene3D" id="1.10.287.950">
    <property type="entry name" value="Methyl-accepting chemotaxis protein"/>
    <property type="match status" value="1"/>
</dbReference>
<feature type="coiled-coil region" evidence="4">
    <location>
        <begin position="532"/>
        <end position="559"/>
    </location>
</feature>
<dbReference type="Pfam" id="PF00015">
    <property type="entry name" value="MCPsignal"/>
    <property type="match status" value="1"/>
</dbReference>
<keyword evidence="6" id="KW-0812">Transmembrane</keyword>
<dbReference type="GO" id="GO:0005886">
    <property type="term" value="C:plasma membrane"/>
    <property type="evidence" value="ECO:0007669"/>
    <property type="project" value="TreeGrafter"/>
</dbReference>
<keyword evidence="4" id="KW-0175">Coiled coil</keyword>
<dbReference type="InterPro" id="IPR003660">
    <property type="entry name" value="HAMP_dom"/>
</dbReference>
<dbReference type="InterPro" id="IPR051310">
    <property type="entry name" value="MCP_chemotaxis"/>
</dbReference>
<feature type="compositionally biased region" description="Basic and acidic residues" evidence="5">
    <location>
        <begin position="359"/>
        <end position="374"/>
    </location>
</feature>
<evidence type="ECO:0000256" key="6">
    <source>
        <dbReference type="SAM" id="Phobius"/>
    </source>
</evidence>
<proteinExistence type="inferred from homology"/>
<dbReference type="SUPFAM" id="SSF58104">
    <property type="entry name" value="Methyl-accepting chemotaxis protein (MCP) signaling domain"/>
    <property type="match status" value="1"/>
</dbReference>
<dbReference type="SUPFAM" id="SSF158472">
    <property type="entry name" value="HAMP domain-like"/>
    <property type="match status" value="1"/>
</dbReference>
<evidence type="ECO:0000313" key="10">
    <source>
        <dbReference type="Proteomes" id="UP000236311"/>
    </source>
</evidence>
<name>A0A2K4ZJB1_9FIRM</name>
<evidence type="ECO:0000259" key="8">
    <source>
        <dbReference type="PROSITE" id="PS50885"/>
    </source>
</evidence>
<dbReference type="PANTHER" id="PTHR43531">
    <property type="entry name" value="PROTEIN ICFG"/>
    <property type="match status" value="1"/>
</dbReference>
<dbReference type="PROSITE" id="PS50885">
    <property type="entry name" value="HAMP"/>
    <property type="match status" value="1"/>
</dbReference>
<dbReference type="InterPro" id="IPR004090">
    <property type="entry name" value="Chemotax_Me-accpt_rcpt"/>
</dbReference>
<dbReference type="GO" id="GO:0004888">
    <property type="term" value="F:transmembrane signaling receptor activity"/>
    <property type="evidence" value="ECO:0007669"/>
    <property type="project" value="InterPro"/>
</dbReference>
<dbReference type="PROSITE" id="PS50111">
    <property type="entry name" value="CHEMOTAXIS_TRANSDUC_2"/>
    <property type="match status" value="1"/>
</dbReference>
<dbReference type="PANTHER" id="PTHR43531:SF11">
    <property type="entry name" value="METHYL-ACCEPTING CHEMOTAXIS PROTEIN 3"/>
    <property type="match status" value="1"/>
</dbReference>
<keyword evidence="6" id="KW-0472">Membrane</keyword>
<reference evidence="9 10" key="1">
    <citation type="submission" date="2018-01" db="EMBL/GenBank/DDBJ databases">
        <authorList>
            <person name="Gaut B.S."/>
            <person name="Morton B.R."/>
            <person name="Clegg M.T."/>
            <person name="Duvall M.R."/>
        </authorList>
    </citation>
    <scope>NUCLEOTIDE SEQUENCE [LARGE SCALE GENOMIC DNA]</scope>
    <source>
        <strain evidence="9">GP69</strain>
    </source>
</reference>
<feature type="transmembrane region" description="Helical" evidence="6">
    <location>
        <begin position="12"/>
        <end position="32"/>
    </location>
</feature>
<evidence type="ECO:0000256" key="4">
    <source>
        <dbReference type="SAM" id="Coils"/>
    </source>
</evidence>
<keyword evidence="3" id="KW-0807">Transducer</keyword>
<dbReference type="Gene3D" id="6.10.340.10">
    <property type="match status" value="1"/>
</dbReference>
<evidence type="ECO:0000256" key="1">
    <source>
        <dbReference type="ARBA" id="ARBA00022500"/>
    </source>
</evidence>
<evidence type="ECO:0000256" key="5">
    <source>
        <dbReference type="SAM" id="MobiDB-lite"/>
    </source>
</evidence>
<dbReference type="EMBL" id="OFSM01000017">
    <property type="protein sequence ID" value="SOY30567.1"/>
    <property type="molecule type" value="Genomic_DNA"/>
</dbReference>
<feature type="domain" description="HAMP" evidence="8">
    <location>
        <begin position="210"/>
        <end position="263"/>
    </location>
</feature>
<sequence length="564" mass="61867">MKRAMKQSTLILILNGISILTLLYMVYSLFLYSSVSSRLTEANEDRFALTYNANRFMNGSAYLTNEVRAFAATGSQEHYDNYWNEINVLKNRDQGVAALQEIGITKEEQLMIDEMSALSNQLVPLEEEAMKEVQAGESEKAVEYVYGEEYSTSIAQINALKEQFLAALDVRSLDQVEAMEREAGFIRLRMILALVMVSFIQLLNMIITRIQIMRPVIAVKNQMGEISQGNLSAAFSLEANTSEIGMLVNSIHETRRELKKYIKDIDYILAQMAQGNMNLTVGEDYRGEFLPIQNAMKQILDSLNGALMGINSTAERVSMESEHMASDAQTLSSGSVEQAAAVQELSASIQDISRQVDSTSKDADNAKTLSEESSAHLQVCDEKMGALTEAMADISRSSNQIGGIIKTIEDIALQTKILALNASVEAARAGGEAGKSFAVVANEVQSLANKSSASAQDITELIENSMRLVSYGETLSTDTTQALSEVISSAEKSAEMVERIAASAVEQAQSLKQLTLGMEQISEVVQTNAATAEKSAASARELNQQADELRLSVQQFKLRERGRR</sequence>
<feature type="domain" description="Methyl-accepting transducer" evidence="7">
    <location>
        <begin position="313"/>
        <end position="543"/>
    </location>
</feature>
<dbReference type="OrthoDB" id="9814363at2"/>
<gene>
    <name evidence="9" type="primary">tap_5</name>
    <name evidence="9" type="ORF">AMURIS_03298</name>
</gene>
<evidence type="ECO:0000256" key="3">
    <source>
        <dbReference type="PROSITE-ProRule" id="PRU00284"/>
    </source>
</evidence>
<dbReference type="AlphaFoldDB" id="A0A2K4ZJB1"/>
<keyword evidence="6" id="KW-1133">Transmembrane helix</keyword>
<accession>A0A2K4ZJB1</accession>
<dbReference type="RefSeq" id="WP_103240595.1">
    <property type="nucleotide sequence ID" value="NZ_JANJZD010000017.1"/>
</dbReference>
<evidence type="ECO:0000256" key="2">
    <source>
        <dbReference type="ARBA" id="ARBA00029447"/>
    </source>
</evidence>
<dbReference type="SMART" id="SM00283">
    <property type="entry name" value="MA"/>
    <property type="match status" value="1"/>
</dbReference>
<protein>
    <submittedName>
        <fullName evidence="9">Methyl-accepting chemotaxis protein IV</fullName>
    </submittedName>
</protein>
<keyword evidence="10" id="KW-1185">Reference proteome</keyword>
<comment type="similarity">
    <text evidence="2">Belongs to the methyl-accepting chemotaxis (MCP) protein family.</text>
</comment>
<feature type="region of interest" description="Disordered" evidence="5">
    <location>
        <begin position="353"/>
        <end position="374"/>
    </location>
</feature>
<evidence type="ECO:0000259" key="7">
    <source>
        <dbReference type="PROSITE" id="PS50111"/>
    </source>
</evidence>
<dbReference type="InterPro" id="IPR004089">
    <property type="entry name" value="MCPsignal_dom"/>
</dbReference>
<dbReference type="PRINTS" id="PR00260">
    <property type="entry name" value="CHEMTRNSDUCR"/>
</dbReference>
<feature type="transmembrane region" description="Helical" evidence="6">
    <location>
        <begin position="188"/>
        <end position="207"/>
    </location>
</feature>
<organism evidence="9 10">
    <name type="scientific">Acetatifactor muris</name>
    <dbReference type="NCBI Taxonomy" id="879566"/>
    <lineage>
        <taxon>Bacteria</taxon>
        <taxon>Bacillati</taxon>
        <taxon>Bacillota</taxon>
        <taxon>Clostridia</taxon>
        <taxon>Lachnospirales</taxon>
        <taxon>Lachnospiraceae</taxon>
        <taxon>Acetatifactor</taxon>
    </lineage>
</organism>
<evidence type="ECO:0000313" key="9">
    <source>
        <dbReference type="EMBL" id="SOY30567.1"/>
    </source>
</evidence>
<dbReference type="Proteomes" id="UP000236311">
    <property type="component" value="Unassembled WGS sequence"/>
</dbReference>
<dbReference type="GO" id="GO:0007165">
    <property type="term" value="P:signal transduction"/>
    <property type="evidence" value="ECO:0007669"/>
    <property type="project" value="UniProtKB-KW"/>
</dbReference>